<dbReference type="RefSeq" id="WP_177136225.1">
    <property type="nucleotide sequence ID" value="NZ_VYGV01000012.1"/>
</dbReference>
<dbReference type="InterPro" id="IPR010982">
    <property type="entry name" value="Lambda_DNA-bd_dom_sf"/>
</dbReference>
<accession>A0A7Y8GXI0</accession>
<proteinExistence type="predicted"/>
<dbReference type="SMART" id="SM00530">
    <property type="entry name" value="HTH_XRE"/>
    <property type="match status" value="1"/>
</dbReference>
<dbReference type="Pfam" id="PF01381">
    <property type="entry name" value="HTH_3"/>
    <property type="match status" value="1"/>
</dbReference>
<dbReference type="AlphaFoldDB" id="A0A7Y8GXI0"/>
<sequence length="159" mass="17815">MSKLSTFFSLAAGVSDRLREARTRLGLKQVDLAAFGDISRATQVSYETGVTEPTTQYLRGIESAGIDIPFILFGHDKAEFEEISKPGQDVNWTALQQAYESVEFFCLRVAPLCPARYRWQMVSQLYRHLLERASSGSMPVSDHEANEVISQAWASYGRS</sequence>
<protein>
    <submittedName>
        <fullName evidence="2">Helix-turn-helix transcriptional regulator</fullName>
    </submittedName>
</protein>
<dbReference type="Proteomes" id="UP000545507">
    <property type="component" value="Unassembled WGS sequence"/>
</dbReference>
<evidence type="ECO:0000313" key="3">
    <source>
        <dbReference type="Proteomes" id="UP000545507"/>
    </source>
</evidence>
<dbReference type="GO" id="GO:0003677">
    <property type="term" value="F:DNA binding"/>
    <property type="evidence" value="ECO:0007669"/>
    <property type="project" value="InterPro"/>
</dbReference>
<name>A0A7Y8GXI0_9BURK</name>
<gene>
    <name evidence="2" type="ORF">F3K02_13880</name>
</gene>
<dbReference type="PROSITE" id="PS50943">
    <property type="entry name" value="HTH_CROC1"/>
    <property type="match status" value="1"/>
</dbReference>
<organism evidence="2 3">
    <name type="scientific">Hydrogenophaga aromaticivorans</name>
    <dbReference type="NCBI Taxonomy" id="2610898"/>
    <lineage>
        <taxon>Bacteria</taxon>
        <taxon>Pseudomonadati</taxon>
        <taxon>Pseudomonadota</taxon>
        <taxon>Betaproteobacteria</taxon>
        <taxon>Burkholderiales</taxon>
        <taxon>Comamonadaceae</taxon>
        <taxon>Hydrogenophaga</taxon>
    </lineage>
</organism>
<reference evidence="2 3" key="1">
    <citation type="submission" date="2019-09" db="EMBL/GenBank/DDBJ databases">
        <title>Hydrogenophaga aromatica sp. nov., isolated from a para-xylene-degrading enrichment culture.</title>
        <authorList>
            <person name="Tancsics A."/>
            <person name="Banerjee S."/>
        </authorList>
    </citation>
    <scope>NUCLEOTIDE SEQUENCE [LARGE SCALE GENOMIC DNA]</scope>
    <source>
        <strain evidence="2 3">D2P1</strain>
    </source>
</reference>
<comment type="caution">
    <text evidence="2">The sequence shown here is derived from an EMBL/GenBank/DDBJ whole genome shotgun (WGS) entry which is preliminary data.</text>
</comment>
<evidence type="ECO:0000313" key="2">
    <source>
        <dbReference type="EMBL" id="NWF46331.1"/>
    </source>
</evidence>
<keyword evidence="3" id="KW-1185">Reference proteome</keyword>
<dbReference type="SUPFAM" id="SSF47413">
    <property type="entry name" value="lambda repressor-like DNA-binding domains"/>
    <property type="match status" value="1"/>
</dbReference>
<feature type="domain" description="HTH cro/C1-type" evidence="1">
    <location>
        <begin position="18"/>
        <end position="71"/>
    </location>
</feature>
<dbReference type="Gene3D" id="1.10.260.40">
    <property type="entry name" value="lambda repressor-like DNA-binding domains"/>
    <property type="match status" value="1"/>
</dbReference>
<dbReference type="CDD" id="cd00093">
    <property type="entry name" value="HTH_XRE"/>
    <property type="match status" value="1"/>
</dbReference>
<dbReference type="EMBL" id="VYGV01000012">
    <property type="protein sequence ID" value="NWF46331.1"/>
    <property type="molecule type" value="Genomic_DNA"/>
</dbReference>
<dbReference type="InterPro" id="IPR001387">
    <property type="entry name" value="Cro/C1-type_HTH"/>
</dbReference>
<evidence type="ECO:0000259" key="1">
    <source>
        <dbReference type="PROSITE" id="PS50943"/>
    </source>
</evidence>